<dbReference type="GO" id="GO:0022857">
    <property type="term" value="F:transmembrane transporter activity"/>
    <property type="evidence" value="ECO:0007669"/>
    <property type="project" value="InterPro"/>
</dbReference>
<dbReference type="RefSeq" id="WP_110851826.1">
    <property type="nucleotide sequence ID" value="NZ_QKLZ01000003.1"/>
</dbReference>
<dbReference type="PANTHER" id="PTHR32196">
    <property type="entry name" value="ABC TRANSPORTER PERMEASE PROTEIN YPHD-RELATED-RELATED"/>
    <property type="match status" value="1"/>
</dbReference>
<dbReference type="PANTHER" id="PTHR32196:SF19">
    <property type="entry name" value="GALACTOFURANOSE TRANSPORTER PERMEASE PROTEIN YTFT"/>
    <property type="match status" value="1"/>
</dbReference>
<dbReference type="OrthoDB" id="9808136at2"/>
<feature type="transmembrane region" description="Helical" evidence="7">
    <location>
        <begin position="281"/>
        <end position="300"/>
    </location>
</feature>
<dbReference type="CDD" id="cd06579">
    <property type="entry name" value="TM_PBP1_transp_AraH_like"/>
    <property type="match status" value="1"/>
</dbReference>
<dbReference type="Pfam" id="PF02653">
    <property type="entry name" value="BPD_transp_2"/>
    <property type="match status" value="1"/>
</dbReference>
<evidence type="ECO:0000313" key="8">
    <source>
        <dbReference type="EMBL" id="SSA39985.1"/>
    </source>
</evidence>
<evidence type="ECO:0000256" key="5">
    <source>
        <dbReference type="ARBA" id="ARBA00023136"/>
    </source>
</evidence>
<feature type="transmembrane region" description="Helical" evidence="7">
    <location>
        <begin position="306"/>
        <end position="324"/>
    </location>
</feature>
<reference evidence="8 9" key="1">
    <citation type="submission" date="2016-10" db="EMBL/GenBank/DDBJ databases">
        <authorList>
            <person name="Cai Z."/>
        </authorList>
    </citation>
    <scope>NUCLEOTIDE SEQUENCE [LARGE SCALE GENOMIC DNA]</scope>
    <source>
        <strain evidence="8 9">CGMCC 1.10826</strain>
    </source>
</reference>
<evidence type="ECO:0000256" key="1">
    <source>
        <dbReference type="ARBA" id="ARBA00004651"/>
    </source>
</evidence>
<dbReference type="AlphaFoldDB" id="A0A2Y9A6U0"/>
<keyword evidence="5 7" id="KW-0472">Membrane</keyword>
<feature type="transmembrane region" description="Helical" evidence="7">
    <location>
        <begin position="175"/>
        <end position="195"/>
    </location>
</feature>
<evidence type="ECO:0000256" key="7">
    <source>
        <dbReference type="SAM" id="Phobius"/>
    </source>
</evidence>
<feature type="region of interest" description="Disordered" evidence="6">
    <location>
        <begin position="1"/>
        <end position="22"/>
    </location>
</feature>
<proteinExistence type="predicted"/>
<dbReference type="GO" id="GO:0005886">
    <property type="term" value="C:plasma membrane"/>
    <property type="evidence" value="ECO:0007669"/>
    <property type="project" value="UniProtKB-SubCell"/>
</dbReference>
<comment type="subcellular location">
    <subcellularLocation>
        <location evidence="1">Cell membrane</location>
        <topology evidence="1">Multi-pass membrane protein</topology>
    </subcellularLocation>
</comment>
<dbReference type="InterPro" id="IPR001851">
    <property type="entry name" value="ABC_transp_permease"/>
</dbReference>
<protein>
    <submittedName>
        <fullName evidence="8">Monosaccharide ABC transporter membrane protein, CUT2 family</fullName>
    </submittedName>
</protein>
<evidence type="ECO:0000256" key="2">
    <source>
        <dbReference type="ARBA" id="ARBA00022475"/>
    </source>
</evidence>
<evidence type="ECO:0000313" key="9">
    <source>
        <dbReference type="Proteomes" id="UP000250222"/>
    </source>
</evidence>
<accession>A0A2Y9A6U0</accession>
<keyword evidence="3 7" id="KW-0812">Transmembrane</keyword>
<evidence type="ECO:0000256" key="4">
    <source>
        <dbReference type="ARBA" id="ARBA00022989"/>
    </source>
</evidence>
<organism evidence="8 9">
    <name type="scientific">Georgenia satyanarayanai</name>
    <dbReference type="NCBI Taxonomy" id="860221"/>
    <lineage>
        <taxon>Bacteria</taxon>
        <taxon>Bacillati</taxon>
        <taxon>Actinomycetota</taxon>
        <taxon>Actinomycetes</taxon>
        <taxon>Micrococcales</taxon>
        <taxon>Bogoriellaceae</taxon>
        <taxon>Georgenia</taxon>
    </lineage>
</organism>
<evidence type="ECO:0000256" key="3">
    <source>
        <dbReference type="ARBA" id="ARBA00022692"/>
    </source>
</evidence>
<feature type="transmembrane region" description="Helical" evidence="7">
    <location>
        <begin position="66"/>
        <end position="96"/>
    </location>
</feature>
<feature type="transmembrane region" description="Helical" evidence="7">
    <location>
        <begin position="221"/>
        <end position="243"/>
    </location>
</feature>
<gene>
    <name evidence="8" type="ORF">SAMN05216184_103167</name>
</gene>
<keyword evidence="2" id="KW-1003">Cell membrane</keyword>
<keyword evidence="4 7" id="KW-1133">Transmembrane helix</keyword>
<feature type="transmembrane region" description="Helical" evidence="7">
    <location>
        <begin position="33"/>
        <end position="54"/>
    </location>
</feature>
<feature type="transmembrane region" description="Helical" evidence="7">
    <location>
        <begin position="255"/>
        <end position="274"/>
    </location>
</feature>
<dbReference type="EMBL" id="UETB01000003">
    <property type="protein sequence ID" value="SSA39985.1"/>
    <property type="molecule type" value="Genomic_DNA"/>
</dbReference>
<name>A0A2Y9A6U0_9MICO</name>
<keyword evidence="9" id="KW-1185">Reference proteome</keyword>
<feature type="transmembrane region" description="Helical" evidence="7">
    <location>
        <begin position="137"/>
        <end position="155"/>
    </location>
</feature>
<sequence length="329" mass="33464">MSNQTAVAAPPGSGPAEHRRGSPISGDWVRRNGVYLALIVLVILNIVITPHFVTTSNLRLQLIQTAPTLIVALGMAMVIGTGGIDLSVGSVMALAAAVMPLYLGYGTLTGVAIAMLCGAASGFLVGTLVSRVGLQPIVATLAILVGGRGLANVIGGQIKNLNDPGLRSLGLGSFLGVPYTVLVAAVMLLVVGFLVRRTTFGRGMEAIGGNRRAATLAGLPVNRILVTTYVVSGVLAAIAGILLAARSQASDPRTLGLLMELNAIAAVVIGGTPLTGGRIRVLGTLAGALLMQLITSTLVAHNIADSIAQMTQAVVIVGAVYVQLGRKTS</sequence>
<dbReference type="Proteomes" id="UP000250222">
    <property type="component" value="Unassembled WGS sequence"/>
</dbReference>
<feature type="transmembrane region" description="Helical" evidence="7">
    <location>
        <begin position="102"/>
        <end position="125"/>
    </location>
</feature>
<evidence type="ECO:0000256" key="6">
    <source>
        <dbReference type="SAM" id="MobiDB-lite"/>
    </source>
</evidence>